<dbReference type="EMBL" id="CM023481">
    <property type="protein sequence ID" value="KAH6944890.1"/>
    <property type="molecule type" value="Genomic_DNA"/>
</dbReference>
<sequence>MSLGKPGQAEEPAAGNKTSFVKNLKTSRQSVKPPALQEGDFPPIANSNMETTSKVSNWAGVASISSPSTSPLELELKKNTALLRMQNQQLEQKVIALQNVTAEPLFPDTLDSGDESASLCSGMGR</sequence>
<dbReference type="Proteomes" id="UP000821845">
    <property type="component" value="Chromosome 1"/>
</dbReference>
<protein>
    <submittedName>
        <fullName evidence="1">Uncharacterized protein</fullName>
    </submittedName>
</protein>
<keyword evidence="2" id="KW-1185">Reference proteome</keyword>
<organism evidence="1 2">
    <name type="scientific">Hyalomma asiaticum</name>
    <name type="common">Tick</name>
    <dbReference type="NCBI Taxonomy" id="266040"/>
    <lineage>
        <taxon>Eukaryota</taxon>
        <taxon>Metazoa</taxon>
        <taxon>Ecdysozoa</taxon>
        <taxon>Arthropoda</taxon>
        <taxon>Chelicerata</taxon>
        <taxon>Arachnida</taxon>
        <taxon>Acari</taxon>
        <taxon>Parasitiformes</taxon>
        <taxon>Ixodida</taxon>
        <taxon>Ixodoidea</taxon>
        <taxon>Ixodidae</taxon>
        <taxon>Hyalomminae</taxon>
        <taxon>Hyalomma</taxon>
    </lineage>
</organism>
<evidence type="ECO:0000313" key="1">
    <source>
        <dbReference type="EMBL" id="KAH6944890.1"/>
    </source>
</evidence>
<comment type="caution">
    <text evidence="1">The sequence shown here is derived from an EMBL/GenBank/DDBJ whole genome shotgun (WGS) entry which is preliminary data.</text>
</comment>
<gene>
    <name evidence="1" type="ORF">HPB50_006024</name>
</gene>
<evidence type="ECO:0000313" key="2">
    <source>
        <dbReference type="Proteomes" id="UP000821845"/>
    </source>
</evidence>
<proteinExistence type="predicted"/>
<reference evidence="1" key="1">
    <citation type="submission" date="2020-05" db="EMBL/GenBank/DDBJ databases">
        <title>Large-scale comparative analyses of tick genomes elucidate their genetic diversity and vector capacities.</title>
        <authorList>
            <person name="Jia N."/>
            <person name="Wang J."/>
            <person name="Shi W."/>
            <person name="Du L."/>
            <person name="Sun Y."/>
            <person name="Zhan W."/>
            <person name="Jiang J."/>
            <person name="Wang Q."/>
            <person name="Zhang B."/>
            <person name="Ji P."/>
            <person name="Sakyi L.B."/>
            <person name="Cui X."/>
            <person name="Yuan T."/>
            <person name="Jiang B."/>
            <person name="Yang W."/>
            <person name="Lam T.T.-Y."/>
            <person name="Chang Q."/>
            <person name="Ding S."/>
            <person name="Wang X."/>
            <person name="Zhu J."/>
            <person name="Ruan X."/>
            <person name="Zhao L."/>
            <person name="Wei J."/>
            <person name="Que T."/>
            <person name="Du C."/>
            <person name="Cheng J."/>
            <person name="Dai P."/>
            <person name="Han X."/>
            <person name="Huang E."/>
            <person name="Gao Y."/>
            <person name="Liu J."/>
            <person name="Shao H."/>
            <person name="Ye R."/>
            <person name="Li L."/>
            <person name="Wei W."/>
            <person name="Wang X."/>
            <person name="Wang C."/>
            <person name="Yang T."/>
            <person name="Huo Q."/>
            <person name="Li W."/>
            <person name="Guo W."/>
            <person name="Chen H."/>
            <person name="Zhou L."/>
            <person name="Ni X."/>
            <person name="Tian J."/>
            <person name="Zhou Y."/>
            <person name="Sheng Y."/>
            <person name="Liu T."/>
            <person name="Pan Y."/>
            <person name="Xia L."/>
            <person name="Li J."/>
            <person name="Zhao F."/>
            <person name="Cao W."/>
        </authorList>
    </citation>
    <scope>NUCLEOTIDE SEQUENCE</scope>
    <source>
        <strain evidence="1">Hyas-2018</strain>
    </source>
</reference>
<accession>A0ACB7TD84</accession>
<name>A0ACB7TD84_HYAAI</name>